<dbReference type="EMBL" id="SMTL01000007">
    <property type="protein sequence ID" value="TDK31391.1"/>
    <property type="molecule type" value="Genomic_DNA"/>
</dbReference>
<proteinExistence type="predicted"/>
<evidence type="ECO:0000313" key="3">
    <source>
        <dbReference type="Proteomes" id="UP000295238"/>
    </source>
</evidence>
<name>A0A4R5U9V8_9HYPH</name>
<sequence length="93" mass="9909">MILPPGAWLMTTQLGQMLPYVDCLEKTHWTAFTAFAAVFLAAAGGLLGWKSYSAAASRTARFVSGFGIFFGCAIGFALLLQGAASLLLNECER</sequence>
<organism evidence="2 3">
    <name type="scientific">Rhizobium deserti</name>
    <dbReference type="NCBI Taxonomy" id="2547961"/>
    <lineage>
        <taxon>Bacteria</taxon>
        <taxon>Pseudomonadati</taxon>
        <taxon>Pseudomonadota</taxon>
        <taxon>Alphaproteobacteria</taxon>
        <taxon>Hyphomicrobiales</taxon>
        <taxon>Rhizobiaceae</taxon>
        <taxon>Rhizobium/Agrobacterium group</taxon>
        <taxon>Rhizobium</taxon>
    </lineage>
</organism>
<keyword evidence="1" id="KW-1133">Transmembrane helix</keyword>
<keyword evidence="1" id="KW-0812">Transmembrane</keyword>
<accession>A0A4R5U9V8</accession>
<evidence type="ECO:0000313" key="2">
    <source>
        <dbReference type="EMBL" id="TDK31391.1"/>
    </source>
</evidence>
<keyword evidence="1" id="KW-0472">Membrane</keyword>
<dbReference type="AlphaFoldDB" id="A0A4R5U9V8"/>
<protein>
    <submittedName>
        <fullName evidence="2">Uncharacterized protein</fullName>
    </submittedName>
</protein>
<feature type="transmembrane region" description="Helical" evidence="1">
    <location>
        <begin position="61"/>
        <end position="80"/>
    </location>
</feature>
<dbReference type="Proteomes" id="UP000295238">
    <property type="component" value="Unassembled WGS sequence"/>
</dbReference>
<reference evidence="2 3" key="1">
    <citation type="submission" date="2019-03" db="EMBL/GenBank/DDBJ databases">
        <title>Rhizobium sp. nov., an bacterium isolated from biocrust in Mu Us Desert.</title>
        <authorList>
            <person name="Lixiong L."/>
        </authorList>
    </citation>
    <scope>NUCLEOTIDE SEQUENCE [LARGE SCALE GENOMIC DNA]</scope>
    <source>
        <strain evidence="2 3">SPY-1</strain>
    </source>
</reference>
<keyword evidence="3" id="KW-1185">Reference proteome</keyword>
<evidence type="ECO:0000256" key="1">
    <source>
        <dbReference type="SAM" id="Phobius"/>
    </source>
</evidence>
<gene>
    <name evidence="2" type="ORF">E2F50_20760</name>
</gene>
<comment type="caution">
    <text evidence="2">The sequence shown here is derived from an EMBL/GenBank/DDBJ whole genome shotgun (WGS) entry which is preliminary data.</text>
</comment>
<feature type="transmembrane region" description="Helical" evidence="1">
    <location>
        <begin position="29"/>
        <end position="49"/>
    </location>
</feature>